<dbReference type="PANTHER" id="PTHR12483">
    <property type="entry name" value="SOLUTE CARRIER FAMILY 31 COPPER TRANSPORTERS"/>
    <property type="match status" value="1"/>
</dbReference>
<dbReference type="GO" id="GO:0005375">
    <property type="term" value="F:copper ion transmembrane transporter activity"/>
    <property type="evidence" value="ECO:0007669"/>
    <property type="project" value="UniProtKB-UniRule"/>
</dbReference>
<comment type="similarity">
    <text evidence="4">Belongs to the copper transporter (Ctr) (TC 1.A.56) family. SLC31A subfamily.</text>
</comment>
<reference evidence="6" key="2">
    <citation type="submission" date="2017-02" db="UniProtKB">
        <authorList>
            <consortium name="WormBaseParasite"/>
        </authorList>
    </citation>
    <scope>IDENTIFICATION</scope>
</reference>
<sequence length="91" mass="10165">MVWSCITIGLLGIGLEAIRSTSGVLTGIEFTFRWYSHLLNSHVLLHVFHAVVAYTLMLVFMTFSVFLCISLCLGLATGHFLFGNRRFTVVP</sequence>
<protein>
    <recommendedName>
        <fullName evidence="4">Copper transport protein</fullName>
    </recommendedName>
</protein>
<keyword evidence="4" id="KW-0186">Copper</keyword>
<evidence type="ECO:0000313" key="6">
    <source>
        <dbReference type="WBParaSite" id="ACAC_0000314901-mRNA-1"/>
    </source>
</evidence>
<organism evidence="5 6">
    <name type="scientific">Angiostrongylus cantonensis</name>
    <name type="common">Rat lungworm</name>
    <dbReference type="NCBI Taxonomy" id="6313"/>
    <lineage>
        <taxon>Eukaryota</taxon>
        <taxon>Metazoa</taxon>
        <taxon>Ecdysozoa</taxon>
        <taxon>Nematoda</taxon>
        <taxon>Chromadorea</taxon>
        <taxon>Rhabditida</taxon>
        <taxon>Rhabditina</taxon>
        <taxon>Rhabditomorpha</taxon>
        <taxon>Strongyloidea</taxon>
        <taxon>Metastrongylidae</taxon>
        <taxon>Angiostrongylus</taxon>
    </lineage>
</organism>
<name>A0A0K0CZJ2_ANGCA</name>
<keyword evidence="1 4" id="KW-0812">Transmembrane</keyword>
<dbReference type="InterPro" id="IPR007274">
    <property type="entry name" value="Cop_transporter"/>
</dbReference>
<keyword evidence="5" id="KW-1185">Reference proteome</keyword>
<dbReference type="PANTHER" id="PTHR12483:SF31">
    <property type="entry name" value="COPPER TRANSPORT PROTEIN"/>
    <property type="match status" value="1"/>
</dbReference>
<accession>A0A0K0CZJ2</accession>
<comment type="subcellular location">
    <subcellularLocation>
        <location evidence="4">Membrane</location>
        <topology evidence="4">Multi-pass membrane protein</topology>
    </subcellularLocation>
</comment>
<keyword evidence="4" id="KW-0406">Ion transport</keyword>
<keyword evidence="2 4" id="KW-1133">Transmembrane helix</keyword>
<dbReference type="GO" id="GO:0016020">
    <property type="term" value="C:membrane"/>
    <property type="evidence" value="ECO:0007669"/>
    <property type="project" value="UniProtKB-SubCell"/>
</dbReference>
<dbReference type="WBParaSite" id="ACAC_0000314901-mRNA-1">
    <property type="protein sequence ID" value="ACAC_0000314901-mRNA-1"/>
    <property type="gene ID" value="ACAC_0000314901"/>
</dbReference>
<dbReference type="Proteomes" id="UP000035642">
    <property type="component" value="Unassembled WGS sequence"/>
</dbReference>
<evidence type="ECO:0000256" key="1">
    <source>
        <dbReference type="ARBA" id="ARBA00022692"/>
    </source>
</evidence>
<evidence type="ECO:0000256" key="3">
    <source>
        <dbReference type="ARBA" id="ARBA00023136"/>
    </source>
</evidence>
<dbReference type="AlphaFoldDB" id="A0A0K0CZJ2"/>
<reference evidence="5" key="1">
    <citation type="submission" date="2012-09" db="EMBL/GenBank/DDBJ databases">
        <authorList>
            <person name="Martin A.A."/>
        </authorList>
    </citation>
    <scope>NUCLEOTIDE SEQUENCE</scope>
</reference>
<evidence type="ECO:0000256" key="4">
    <source>
        <dbReference type="RuleBase" id="RU367022"/>
    </source>
</evidence>
<evidence type="ECO:0000313" key="5">
    <source>
        <dbReference type="Proteomes" id="UP000035642"/>
    </source>
</evidence>
<keyword evidence="3 4" id="KW-0472">Membrane</keyword>
<keyword evidence="4" id="KW-0813">Transport</keyword>
<feature type="transmembrane region" description="Helical" evidence="4">
    <location>
        <begin position="47"/>
        <end position="76"/>
    </location>
</feature>
<keyword evidence="4" id="KW-0187">Copper transport</keyword>
<evidence type="ECO:0000256" key="2">
    <source>
        <dbReference type="ARBA" id="ARBA00022989"/>
    </source>
</evidence>
<dbReference type="Pfam" id="PF04145">
    <property type="entry name" value="Ctr"/>
    <property type="match status" value="1"/>
</dbReference>
<proteinExistence type="inferred from homology"/>